<proteinExistence type="predicted"/>
<reference evidence="2" key="1">
    <citation type="submission" date="2018-02" db="EMBL/GenBank/DDBJ databases">
        <authorList>
            <person name="Clavel T."/>
            <person name="Strowig T."/>
        </authorList>
    </citation>
    <scope>NUCLEOTIDE SEQUENCE [LARGE SCALE GENOMIC DNA]</scope>
    <source>
        <strain evidence="2">DSM 103720</strain>
    </source>
</reference>
<protein>
    <submittedName>
        <fullName evidence="1">Uncharacterized protein</fullName>
    </submittedName>
</protein>
<comment type="caution">
    <text evidence="1">The sequence shown here is derived from an EMBL/GenBank/DDBJ whole genome shotgun (WGS) entry which is preliminary data.</text>
</comment>
<evidence type="ECO:0000313" key="2">
    <source>
        <dbReference type="Proteomes" id="UP000244905"/>
    </source>
</evidence>
<accession>A0A2V1IKJ8</accession>
<evidence type="ECO:0000313" key="1">
    <source>
        <dbReference type="EMBL" id="PWB00551.1"/>
    </source>
</evidence>
<dbReference type="EMBL" id="PUEC01000038">
    <property type="protein sequence ID" value="PWB00551.1"/>
    <property type="molecule type" value="Genomic_DNA"/>
</dbReference>
<dbReference type="AlphaFoldDB" id="A0A2V1IKJ8"/>
<keyword evidence="2" id="KW-1185">Reference proteome</keyword>
<dbReference type="Proteomes" id="UP000244905">
    <property type="component" value="Unassembled WGS sequence"/>
</dbReference>
<organism evidence="1 2">
    <name type="scientific">Duncaniella muris</name>
    <dbReference type="NCBI Taxonomy" id="2094150"/>
    <lineage>
        <taxon>Bacteria</taxon>
        <taxon>Pseudomonadati</taxon>
        <taxon>Bacteroidota</taxon>
        <taxon>Bacteroidia</taxon>
        <taxon>Bacteroidales</taxon>
        <taxon>Muribaculaceae</taxon>
        <taxon>Duncaniella</taxon>
    </lineage>
</organism>
<gene>
    <name evidence="1" type="ORF">C5O23_12445</name>
</gene>
<sequence length="159" mass="17658">MLLTLLPALPLRADKTLRGKLRTAATAKSENVPPAAETAFDTICAPAADRVRLSGYDKPLGSRVESLFVSNSLGTGISEIEITLDYTDMQGRTLHQAVRRVRADIPSGTTRRIQFPSWDTQNSFYYRYSRRPRTANVTPYDVSCKVNSCVTLPMTTETE</sequence>
<name>A0A2V1IKJ8_9BACT</name>